<feature type="signal peptide" evidence="9">
    <location>
        <begin position="1"/>
        <end position="21"/>
    </location>
</feature>
<dbReference type="PANTHER" id="PTHR35891">
    <property type="entry name" value="THIOL:DISULFIDE INTERCHANGE PROTEIN DSBA"/>
    <property type="match status" value="1"/>
</dbReference>
<dbReference type="AlphaFoldDB" id="A0A2S2E851"/>
<accession>A0A2S2E851</accession>
<feature type="domain" description="Thioredoxin" evidence="10">
    <location>
        <begin position="11"/>
        <end position="206"/>
    </location>
</feature>
<dbReference type="PANTHER" id="PTHR35891:SF2">
    <property type="entry name" value="THIOL:DISULFIDE INTERCHANGE PROTEIN DSBA"/>
    <property type="match status" value="1"/>
</dbReference>
<dbReference type="Proteomes" id="UP000245728">
    <property type="component" value="Chromosome"/>
</dbReference>
<dbReference type="Pfam" id="PF01323">
    <property type="entry name" value="DSBA"/>
    <property type="match status" value="1"/>
</dbReference>
<evidence type="ECO:0000256" key="2">
    <source>
        <dbReference type="ARBA" id="ARBA00005791"/>
    </source>
</evidence>
<dbReference type="InterPro" id="IPR001853">
    <property type="entry name" value="DSBA-like_thioredoxin_dom"/>
</dbReference>
<dbReference type="PROSITE" id="PS00194">
    <property type="entry name" value="THIOREDOXIN_1"/>
    <property type="match status" value="1"/>
</dbReference>
<dbReference type="SUPFAM" id="SSF52833">
    <property type="entry name" value="Thioredoxin-like"/>
    <property type="match status" value="1"/>
</dbReference>
<dbReference type="GO" id="GO:0015036">
    <property type="term" value="F:disulfide oxidoreductase activity"/>
    <property type="evidence" value="ECO:0007669"/>
    <property type="project" value="UniProtKB-ARBA"/>
</dbReference>
<dbReference type="CDD" id="cd03019">
    <property type="entry name" value="DsbA_DsbA"/>
    <property type="match status" value="1"/>
</dbReference>
<evidence type="ECO:0000256" key="6">
    <source>
        <dbReference type="ARBA" id="ARBA00023284"/>
    </source>
</evidence>
<name>A0A2S2E851_9ALTE</name>
<evidence type="ECO:0000313" key="12">
    <source>
        <dbReference type="Proteomes" id="UP000245728"/>
    </source>
</evidence>
<reference evidence="11 12" key="1">
    <citation type="submission" date="2018-05" db="EMBL/GenBank/DDBJ databases">
        <title>Salinimonas sp. HMF8227 Genome sequencing and assembly.</title>
        <authorList>
            <person name="Kang H."/>
            <person name="Kang J."/>
            <person name="Cha I."/>
            <person name="Kim H."/>
            <person name="Joh K."/>
        </authorList>
    </citation>
    <scope>NUCLEOTIDE SEQUENCE [LARGE SCALE GENOMIC DNA]</scope>
    <source>
        <strain evidence="11 12">HMF8227</strain>
    </source>
</reference>
<dbReference type="Gene3D" id="3.40.30.10">
    <property type="entry name" value="Glutaredoxin"/>
    <property type="match status" value="1"/>
</dbReference>
<evidence type="ECO:0000256" key="1">
    <source>
        <dbReference type="ARBA" id="ARBA00004418"/>
    </source>
</evidence>
<dbReference type="KEGG" id="salh:HMF8227_02942"/>
<evidence type="ECO:0000256" key="3">
    <source>
        <dbReference type="ARBA" id="ARBA00022729"/>
    </source>
</evidence>
<evidence type="ECO:0000259" key="10">
    <source>
        <dbReference type="PROSITE" id="PS51352"/>
    </source>
</evidence>
<comment type="similarity">
    <text evidence="2">Belongs to the thioredoxin family. DsbA subfamily.</text>
</comment>
<dbReference type="InterPro" id="IPR050824">
    <property type="entry name" value="Thiol_disulfide_DsbA"/>
</dbReference>
<dbReference type="GO" id="GO:0042597">
    <property type="term" value="C:periplasmic space"/>
    <property type="evidence" value="ECO:0007669"/>
    <property type="project" value="UniProtKB-SubCell"/>
</dbReference>
<evidence type="ECO:0000256" key="4">
    <source>
        <dbReference type="ARBA" id="ARBA00022764"/>
    </source>
</evidence>
<keyword evidence="12" id="KW-1185">Reference proteome</keyword>
<feature type="disulfide bond" description="Redox-active" evidence="8">
    <location>
        <begin position="52"/>
        <end position="55"/>
    </location>
</feature>
<dbReference type="InterPro" id="IPR017937">
    <property type="entry name" value="Thioredoxin_CS"/>
</dbReference>
<organism evidence="11 12">
    <name type="scientific">Saliniradius amylolyticus</name>
    <dbReference type="NCBI Taxonomy" id="2183582"/>
    <lineage>
        <taxon>Bacteria</taxon>
        <taxon>Pseudomonadati</taxon>
        <taxon>Pseudomonadota</taxon>
        <taxon>Gammaproteobacteria</taxon>
        <taxon>Alteromonadales</taxon>
        <taxon>Alteromonadaceae</taxon>
        <taxon>Saliniradius</taxon>
    </lineage>
</organism>
<feature type="chain" id="PRO_5015615918" description="Thiol:disulfide interchange protein" evidence="9">
    <location>
        <begin position="22"/>
        <end position="208"/>
    </location>
</feature>
<keyword evidence="6" id="KW-0676">Redox-active center</keyword>
<dbReference type="EMBL" id="CP029347">
    <property type="protein sequence ID" value="AWL13390.1"/>
    <property type="molecule type" value="Genomic_DNA"/>
</dbReference>
<sequence>MMKKLFSILAVALFLPLQACAVEQWQEGTHYEVINDQATEEKQVLEFFSFWCPHCYNFEPLVEQVKSQLGEDVKFNKVHVNFMGFADKETQDAATRAMMVGRALKKSDKLNKAVFEYIHKQRSPLTSMDDLKNIFAINGVEKAEFDKMVKSFGVNSLFSKNNKLIAQYRQHVRSVPTFIVNGKFRPTFTRDMTPDDMIDLIVWLSQQK</sequence>
<dbReference type="InterPro" id="IPR036249">
    <property type="entry name" value="Thioredoxin-like_sf"/>
</dbReference>
<keyword evidence="5 7" id="KW-1015">Disulfide bond</keyword>
<dbReference type="InterPro" id="IPR023205">
    <property type="entry name" value="DsbA/DsbL"/>
</dbReference>
<comment type="subcellular location">
    <subcellularLocation>
        <location evidence="1 7">Periplasm</location>
    </subcellularLocation>
</comment>
<proteinExistence type="inferred from homology"/>
<dbReference type="InterPro" id="IPR013766">
    <property type="entry name" value="Thioredoxin_domain"/>
</dbReference>
<evidence type="ECO:0000256" key="8">
    <source>
        <dbReference type="PIRSR" id="PIRSR001488-1"/>
    </source>
</evidence>
<protein>
    <recommendedName>
        <fullName evidence="7">Thiol:disulfide interchange protein</fullName>
    </recommendedName>
</protein>
<keyword evidence="4 7" id="KW-0574">Periplasm</keyword>
<dbReference type="PROSITE" id="PS51352">
    <property type="entry name" value="THIOREDOXIN_2"/>
    <property type="match status" value="1"/>
</dbReference>
<evidence type="ECO:0000256" key="9">
    <source>
        <dbReference type="SAM" id="SignalP"/>
    </source>
</evidence>
<evidence type="ECO:0000313" key="11">
    <source>
        <dbReference type="EMBL" id="AWL13390.1"/>
    </source>
</evidence>
<gene>
    <name evidence="11" type="ORF">HMF8227_02942</name>
</gene>
<evidence type="ECO:0000256" key="5">
    <source>
        <dbReference type="ARBA" id="ARBA00023157"/>
    </source>
</evidence>
<evidence type="ECO:0000256" key="7">
    <source>
        <dbReference type="PIRNR" id="PIRNR001488"/>
    </source>
</evidence>
<keyword evidence="3 9" id="KW-0732">Signal</keyword>
<dbReference type="PIRSF" id="PIRSF001488">
    <property type="entry name" value="Tdi_protein"/>
    <property type="match status" value="1"/>
</dbReference>